<evidence type="ECO:0000313" key="1">
    <source>
        <dbReference type="EMBL" id="ETR65800.1"/>
    </source>
</evidence>
<dbReference type="SUPFAM" id="SSF56954">
    <property type="entry name" value="Outer membrane efflux proteins (OEP)"/>
    <property type="match status" value="1"/>
</dbReference>
<dbReference type="AlphaFoldDB" id="A0A1V1NT80"/>
<dbReference type="GO" id="GO:0015562">
    <property type="term" value="F:efflux transmembrane transporter activity"/>
    <property type="evidence" value="ECO:0007669"/>
    <property type="project" value="InterPro"/>
</dbReference>
<comment type="caution">
    <text evidence="1">The sequence shown here is derived from an EMBL/GenBank/DDBJ whole genome shotgun (WGS) entry which is preliminary data.</text>
</comment>
<sequence length="165" mass="19348">MVFRSRKTNLKQNDTSYIAKITQQLLYNSFGSLHKIQNQKQDLKADILKLNLSEFYENYLTTLMHYFYDYYETYINYETAKQNLAESKRLLEDINKRFRANIALENDVALIKVQVLESESAQDKALLAFVNHKFLLENEIGISNFKPKLPSLNIDIKAELADIKK</sequence>
<protein>
    <recommendedName>
        <fullName evidence="3">Outer membrane efflux protein</fullName>
    </recommendedName>
</protein>
<gene>
    <name evidence="1" type="ORF">OMM_05914</name>
</gene>
<dbReference type="Proteomes" id="UP000189670">
    <property type="component" value="Unassembled WGS sequence"/>
</dbReference>
<dbReference type="EMBL" id="ATBP01002490">
    <property type="protein sequence ID" value="ETR65800.1"/>
    <property type="molecule type" value="Genomic_DNA"/>
</dbReference>
<evidence type="ECO:0000313" key="2">
    <source>
        <dbReference type="Proteomes" id="UP000189670"/>
    </source>
</evidence>
<organism evidence="1 2">
    <name type="scientific">Candidatus Magnetoglobus multicellularis str. Araruama</name>
    <dbReference type="NCBI Taxonomy" id="890399"/>
    <lineage>
        <taxon>Bacteria</taxon>
        <taxon>Pseudomonadati</taxon>
        <taxon>Thermodesulfobacteriota</taxon>
        <taxon>Desulfobacteria</taxon>
        <taxon>Desulfobacterales</taxon>
        <taxon>Desulfobacteraceae</taxon>
        <taxon>Candidatus Magnetoglobus</taxon>
    </lineage>
</organism>
<dbReference type="Gene3D" id="1.20.1600.10">
    <property type="entry name" value="Outer membrane efflux proteins (OEP)"/>
    <property type="match status" value="1"/>
</dbReference>
<proteinExistence type="predicted"/>
<name>A0A1V1NT80_9BACT</name>
<accession>A0A1V1NT80</accession>
<evidence type="ECO:0008006" key="3">
    <source>
        <dbReference type="Google" id="ProtNLM"/>
    </source>
</evidence>
<reference evidence="2" key="1">
    <citation type="submission" date="2012-11" db="EMBL/GenBank/DDBJ databases">
        <authorList>
            <person name="Lucero-Rivera Y.E."/>
            <person name="Tovar-Ramirez D."/>
        </authorList>
    </citation>
    <scope>NUCLEOTIDE SEQUENCE [LARGE SCALE GENOMIC DNA]</scope>
    <source>
        <strain evidence="2">Araruama</strain>
    </source>
</reference>